<organism evidence="1 2">
    <name type="scientific">Perca flavescens</name>
    <name type="common">American yellow perch</name>
    <name type="synonym">Morone flavescens</name>
    <dbReference type="NCBI Taxonomy" id="8167"/>
    <lineage>
        <taxon>Eukaryota</taxon>
        <taxon>Metazoa</taxon>
        <taxon>Chordata</taxon>
        <taxon>Craniata</taxon>
        <taxon>Vertebrata</taxon>
        <taxon>Euteleostomi</taxon>
        <taxon>Actinopterygii</taxon>
        <taxon>Neopterygii</taxon>
        <taxon>Teleostei</taxon>
        <taxon>Neoteleostei</taxon>
        <taxon>Acanthomorphata</taxon>
        <taxon>Eupercaria</taxon>
        <taxon>Perciformes</taxon>
        <taxon>Percoidei</taxon>
        <taxon>Percidae</taxon>
        <taxon>Percinae</taxon>
        <taxon>Perca</taxon>
    </lineage>
</organism>
<gene>
    <name evidence="1" type="ORF">EPR50_G00121470</name>
</gene>
<evidence type="ECO:0000313" key="1">
    <source>
        <dbReference type="EMBL" id="TDH07218.1"/>
    </source>
</evidence>
<keyword evidence="2" id="KW-1185">Reference proteome</keyword>
<protein>
    <submittedName>
        <fullName evidence="1">Uncharacterized protein</fullName>
    </submittedName>
</protein>
<dbReference type="EMBL" id="SCKG01000011">
    <property type="protein sequence ID" value="TDH07218.1"/>
    <property type="molecule type" value="Genomic_DNA"/>
</dbReference>
<name>A0A484CWB2_PERFV</name>
<proteinExistence type="predicted"/>
<dbReference type="Proteomes" id="UP000295070">
    <property type="component" value="Chromosome 11"/>
</dbReference>
<accession>A0A484CWB2</accession>
<dbReference type="AlphaFoldDB" id="A0A484CWB2"/>
<sequence>MAKCRKRESGRRKREVAELQKFGNLSHPSLELSTTAPLLRDWEALLSRLPLGARGIYQDNDQKFSSQSFYITDIISFLLQTQTQWSTSYISSGCPFAVLVIEDEEASVITAMCPPRRPVRRTPP</sequence>
<reference evidence="1 2" key="1">
    <citation type="submission" date="2019-01" db="EMBL/GenBank/DDBJ databases">
        <title>A chromosome-scale genome assembly of the yellow perch, Perca flavescens.</title>
        <authorList>
            <person name="Feron R."/>
            <person name="Morvezen R."/>
            <person name="Bestin A."/>
            <person name="Haffray P."/>
            <person name="Klopp C."/>
            <person name="Zahm M."/>
            <person name="Cabau C."/>
            <person name="Roques C."/>
            <person name="Donnadieu C."/>
            <person name="Bouchez O."/>
            <person name="Christie M."/>
            <person name="Larson W."/>
            <person name="Guiguen Y."/>
        </authorList>
    </citation>
    <scope>NUCLEOTIDE SEQUENCE [LARGE SCALE GENOMIC DNA]</scope>
    <source>
        <strain evidence="1">YP-PL-M2</strain>
        <tissue evidence="1">Blood</tissue>
    </source>
</reference>
<comment type="caution">
    <text evidence="1">The sequence shown here is derived from an EMBL/GenBank/DDBJ whole genome shotgun (WGS) entry which is preliminary data.</text>
</comment>
<evidence type="ECO:0000313" key="2">
    <source>
        <dbReference type="Proteomes" id="UP000295070"/>
    </source>
</evidence>